<evidence type="ECO:0008006" key="4">
    <source>
        <dbReference type="Google" id="ProtNLM"/>
    </source>
</evidence>
<feature type="region of interest" description="Disordered" evidence="1">
    <location>
        <begin position="146"/>
        <end position="178"/>
    </location>
</feature>
<dbReference type="Proteomes" id="UP000245125">
    <property type="component" value="Unassembled WGS sequence"/>
</dbReference>
<gene>
    <name evidence="2" type="ORF">NBG4_1450001</name>
</gene>
<accession>A0A2U3QEZ7</accession>
<dbReference type="InterPro" id="IPR035235">
    <property type="entry name" value="DUF5343"/>
</dbReference>
<reference evidence="3" key="1">
    <citation type="submission" date="2018-03" db="EMBL/GenBank/DDBJ databases">
        <authorList>
            <person name="Zecchin S."/>
        </authorList>
    </citation>
    <scope>NUCLEOTIDE SEQUENCE [LARGE SCALE GENOMIC DNA]</scope>
</reference>
<evidence type="ECO:0000313" key="3">
    <source>
        <dbReference type="Proteomes" id="UP000245125"/>
    </source>
</evidence>
<protein>
    <recommendedName>
        <fullName evidence="4">DUF5343 domain-containing protein</fullName>
    </recommendedName>
</protein>
<feature type="compositionally biased region" description="Polar residues" evidence="1">
    <location>
        <begin position="152"/>
        <end position="163"/>
    </location>
</feature>
<dbReference type="Pfam" id="PF17278">
    <property type="entry name" value="DUF5343"/>
    <property type="match status" value="1"/>
</dbReference>
<feature type="region of interest" description="Disordered" evidence="1">
    <location>
        <begin position="318"/>
        <end position="345"/>
    </location>
</feature>
<evidence type="ECO:0000313" key="2">
    <source>
        <dbReference type="EMBL" id="SPP99987.1"/>
    </source>
</evidence>
<dbReference type="AlphaFoldDB" id="A0A2U3QEZ7"/>
<keyword evidence="3" id="KW-1185">Reference proteome</keyword>
<dbReference type="EMBL" id="OUUY01000052">
    <property type="protein sequence ID" value="SPP99987.1"/>
    <property type="molecule type" value="Genomic_DNA"/>
</dbReference>
<feature type="compositionally biased region" description="Basic and acidic residues" evidence="1">
    <location>
        <begin position="318"/>
        <end position="328"/>
    </location>
</feature>
<proteinExistence type="predicted"/>
<name>A0A2U3QEZ7_9BACT</name>
<sequence length="345" mass="38698">MALPDSYTLKPNAIPAYFDAILDAQPPERFSVKFLENLGFTSTNDRLFIGILKDLGFLNRDGAPQSRYFQFLDRSRSKQTLAEGIKEAFADLFAINTKANELAAEEIKNKLRTLYAGSKTDLVIGSVAKTFRALCDYADFSNSVSERAPVQGQASTPSTSTSRADSDDQPELPPNSGQSLGKVTVSALQYHVNVVLPETRDQAVYDAIFKSLREHLGMKQMDLYSFVYRGILTEEALDQTGRRRRSHFGDEDARKLQQSLSFDFLDPDLLAEGKRMSVVYAAIHAFENTVRSMVTKAMSEKHSSTWWGKVPERIQKTSKTRMEEDSKFRWHGARGSSEIDLPPGK</sequence>
<organism evidence="2 3">
    <name type="scientific">Candidatus Sulfobium mesophilum</name>
    <dbReference type="NCBI Taxonomy" id="2016548"/>
    <lineage>
        <taxon>Bacteria</taxon>
        <taxon>Pseudomonadati</taxon>
        <taxon>Nitrospirota</taxon>
        <taxon>Nitrospiria</taxon>
        <taxon>Nitrospirales</taxon>
        <taxon>Nitrospiraceae</taxon>
        <taxon>Candidatus Sulfobium</taxon>
    </lineage>
</organism>
<evidence type="ECO:0000256" key="1">
    <source>
        <dbReference type="SAM" id="MobiDB-lite"/>
    </source>
</evidence>